<feature type="non-terminal residue" evidence="1">
    <location>
        <position position="89"/>
    </location>
</feature>
<organism evidence="1 2">
    <name type="scientific">Neisseria subflava</name>
    <dbReference type="NCBI Taxonomy" id="28449"/>
    <lineage>
        <taxon>Bacteria</taxon>
        <taxon>Pseudomonadati</taxon>
        <taxon>Pseudomonadota</taxon>
        <taxon>Betaproteobacteria</taxon>
        <taxon>Neisseriales</taxon>
        <taxon>Neisseriaceae</taxon>
        <taxon>Neisseria</taxon>
    </lineage>
</organism>
<dbReference type="AlphaFoldDB" id="A0AAW6Y9M0"/>
<dbReference type="Proteomes" id="UP001236303">
    <property type="component" value="Unassembled WGS sequence"/>
</dbReference>
<name>A0AAW6Y9M0_NEISU</name>
<dbReference type="RefSeq" id="WP_285071641.1">
    <property type="nucleotide sequence ID" value="NZ_JASOPA010000118.1"/>
</dbReference>
<protein>
    <submittedName>
        <fullName evidence="1">Uncharacterized protein</fullName>
    </submittedName>
</protein>
<accession>A0AAW6Y9M0</accession>
<gene>
    <name evidence="1" type="ORF">QP451_11505</name>
</gene>
<evidence type="ECO:0000313" key="2">
    <source>
        <dbReference type="Proteomes" id="UP001236303"/>
    </source>
</evidence>
<feature type="non-terminal residue" evidence="1">
    <location>
        <position position="1"/>
    </location>
</feature>
<dbReference type="EMBL" id="JASOPA010000118">
    <property type="protein sequence ID" value="MDK7243625.1"/>
    <property type="molecule type" value="Genomic_DNA"/>
</dbReference>
<proteinExistence type="predicted"/>
<sequence>WRAPALDLSLEISTKVLESCAVGVPPLLNRTVAHEELLGADYPLFVDGVRDSARDVAARIAAARHDLPALSRRVVEAAAPYRMAARARA</sequence>
<reference evidence="1" key="1">
    <citation type="submission" date="2023-05" db="EMBL/GenBank/DDBJ databases">
        <title>Cataloging the Phylogenetic Diversity of Human Bladder Bacteria.</title>
        <authorList>
            <person name="Du J."/>
        </authorList>
    </citation>
    <scope>NUCLEOTIDE SEQUENCE</scope>
    <source>
        <strain evidence="1">UMB1050</strain>
    </source>
</reference>
<comment type="caution">
    <text evidence="1">The sequence shown here is derived from an EMBL/GenBank/DDBJ whole genome shotgun (WGS) entry which is preliminary data.</text>
</comment>
<evidence type="ECO:0000313" key="1">
    <source>
        <dbReference type="EMBL" id="MDK7243625.1"/>
    </source>
</evidence>